<dbReference type="EMBL" id="JANBOI010000368">
    <property type="protein sequence ID" value="KAJ1731096.1"/>
    <property type="molecule type" value="Genomic_DNA"/>
</dbReference>
<evidence type="ECO:0000256" key="6">
    <source>
        <dbReference type="ARBA" id="ARBA00023136"/>
    </source>
</evidence>
<organism evidence="10 11">
    <name type="scientific">Coemansia biformis</name>
    <dbReference type="NCBI Taxonomy" id="1286918"/>
    <lineage>
        <taxon>Eukaryota</taxon>
        <taxon>Fungi</taxon>
        <taxon>Fungi incertae sedis</taxon>
        <taxon>Zoopagomycota</taxon>
        <taxon>Kickxellomycotina</taxon>
        <taxon>Kickxellomycetes</taxon>
        <taxon>Kickxellales</taxon>
        <taxon>Kickxellaceae</taxon>
        <taxon>Coemansia</taxon>
    </lineage>
</organism>
<evidence type="ECO:0000256" key="4">
    <source>
        <dbReference type="ARBA" id="ARBA00022833"/>
    </source>
</evidence>
<dbReference type="Gene3D" id="3.30.60.20">
    <property type="match status" value="1"/>
</dbReference>
<dbReference type="SMART" id="SM00694">
    <property type="entry name" value="DysFC"/>
    <property type="match status" value="1"/>
</dbReference>
<comment type="subcellular location">
    <subcellularLocation>
        <location evidence="1">Endomembrane system</location>
        <topology evidence="1">Multi-pass membrane protein</topology>
    </subcellularLocation>
</comment>
<evidence type="ECO:0000256" key="3">
    <source>
        <dbReference type="ARBA" id="ARBA00022723"/>
    </source>
</evidence>
<dbReference type="InterPro" id="IPR046349">
    <property type="entry name" value="C1-like_sf"/>
</dbReference>
<evidence type="ECO:0000259" key="9">
    <source>
        <dbReference type="PROSITE" id="PS50081"/>
    </source>
</evidence>
<dbReference type="InterPro" id="IPR052646">
    <property type="entry name" value="Peroxisomal_PEX28-32"/>
</dbReference>
<dbReference type="Pfam" id="PF06398">
    <property type="entry name" value="Pex24p"/>
    <property type="match status" value="1"/>
</dbReference>
<evidence type="ECO:0000313" key="10">
    <source>
        <dbReference type="EMBL" id="KAJ1731096.1"/>
    </source>
</evidence>
<keyword evidence="4" id="KW-0862">Zinc</keyword>
<sequence length="594" mass="63723">MHDFRVTTFLSPTYCELCSGFLWGLVKQGVQCRKCHAASHKGCVLDALTKCSGDRGLAMLVTGPGSSAATVCASDRVADNEHLQRLDEIFWEQVREETEINSLISRQAEQPLSLFQTLPANFMQFTAKLAPVSMVQRGATDIVFWRRPRNSVAAMVVYTMYCLRPNLLLATPLALMIAYIVFSYYNSGAIAAGAGATATATSPQSPTAQAQAQARGLGVGIFGIGPLGRTSSSNSGGNGNGNDNGAFGGHVGSGSHAAAGGTGSGGAKTKVDLGAMLGVASFGSAQYTQNVHTTQTLTGTYVGVYDWVVAHNYLVDWSHPAEARRILAACIYAQLAVLVVAYVVPPHMLFLAGGNLGMLAMSPHVRAFAKVYGSEAAQDLLAWATDRWAVVRQRAARAAAWRWLPARARWSKRGSSSGDSGGSDGPFSSPGLLAQESSDDEAAAGSGYLTPPALTSLSTTAGSSASTLARRVQTVGVFENQRWWLGLGWVPRLGSNERAKWSDRSGKREFASIRDFMPEDGFEWVSAHDGWEIDRHWALPVRTDAEGWVYSDNFWHRWASAPSTISSYTRRRHWIRRARPISGGDPPAPAAGLT</sequence>
<dbReference type="PANTHER" id="PTHR31679">
    <property type="entry name" value="PEROXISOMAL MEMBRANE PROTEIN PEX30-RELATED"/>
    <property type="match status" value="1"/>
</dbReference>
<dbReference type="SMART" id="SM00109">
    <property type="entry name" value="C1"/>
    <property type="match status" value="1"/>
</dbReference>
<dbReference type="OrthoDB" id="74314at2759"/>
<dbReference type="InterPro" id="IPR002219">
    <property type="entry name" value="PKC_DAG/PE"/>
</dbReference>
<keyword evidence="5 8" id="KW-1133">Transmembrane helix</keyword>
<evidence type="ECO:0000256" key="7">
    <source>
        <dbReference type="SAM" id="MobiDB-lite"/>
    </source>
</evidence>
<dbReference type="PROSITE" id="PS00479">
    <property type="entry name" value="ZF_DAG_PE_1"/>
    <property type="match status" value="1"/>
</dbReference>
<dbReference type="AlphaFoldDB" id="A0A9W7YE04"/>
<comment type="caution">
    <text evidence="10">The sequence shown here is derived from an EMBL/GenBank/DDBJ whole genome shotgun (WGS) entry which is preliminary data.</text>
</comment>
<feature type="region of interest" description="Disordered" evidence="7">
    <location>
        <begin position="411"/>
        <end position="436"/>
    </location>
</feature>
<dbReference type="InterPro" id="IPR006614">
    <property type="entry name" value="Peroxin/Ferlin"/>
</dbReference>
<dbReference type="GO" id="GO:0005778">
    <property type="term" value="C:peroxisomal membrane"/>
    <property type="evidence" value="ECO:0007669"/>
    <property type="project" value="TreeGrafter"/>
</dbReference>
<keyword evidence="6 8" id="KW-0472">Membrane</keyword>
<gene>
    <name evidence="10" type="ORF">LPJ61_002698</name>
</gene>
<evidence type="ECO:0000313" key="11">
    <source>
        <dbReference type="Proteomes" id="UP001143981"/>
    </source>
</evidence>
<keyword evidence="3" id="KW-0479">Metal-binding</keyword>
<dbReference type="InterPro" id="IPR010482">
    <property type="entry name" value="TECPR1-like_DysF"/>
</dbReference>
<accession>A0A9W7YE04</accession>
<dbReference type="PANTHER" id="PTHR31679:SF2">
    <property type="entry name" value="PEROXISOMAL MEMBRANE PROTEIN PEX30-RELATED"/>
    <property type="match status" value="1"/>
</dbReference>
<proteinExistence type="predicted"/>
<evidence type="ECO:0000256" key="1">
    <source>
        <dbReference type="ARBA" id="ARBA00004127"/>
    </source>
</evidence>
<evidence type="ECO:0000256" key="8">
    <source>
        <dbReference type="SAM" id="Phobius"/>
    </source>
</evidence>
<dbReference type="SUPFAM" id="SSF57889">
    <property type="entry name" value="Cysteine-rich domain"/>
    <property type="match status" value="1"/>
</dbReference>
<keyword evidence="11" id="KW-1185">Reference proteome</keyword>
<feature type="transmembrane region" description="Helical" evidence="8">
    <location>
        <begin position="167"/>
        <end position="185"/>
    </location>
</feature>
<dbReference type="Pfam" id="PF00130">
    <property type="entry name" value="C1_1"/>
    <property type="match status" value="1"/>
</dbReference>
<dbReference type="GO" id="GO:0012505">
    <property type="term" value="C:endomembrane system"/>
    <property type="evidence" value="ECO:0007669"/>
    <property type="project" value="UniProtKB-SubCell"/>
</dbReference>
<evidence type="ECO:0000256" key="2">
    <source>
        <dbReference type="ARBA" id="ARBA00022692"/>
    </source>
</evidence>
<feature type="transmembrane region" description="Helical" evidence="8">
    <location>
        <begin position="326"/>
        <end position="344"/>
    </location>
</feature>
<protein>
    <recommendedName>
        <fullName evidence="9">Phorbol-ester/DAG-type domain-containing protein</fullName>
    </recommendedName>
</protein>
<dbReference type="GO" id="GO:0046872">
    <property type="term" value="F:metal ion binding"/>
    <property type="evidence" value="ECO:0007669"/>
    <property type="project" value="UniProtKB-KW"/>
</dbReference>
<dbReference type="Proteomes" id="UP001143981">
    <property type="component" value="Unassembled WGS sequence"/>
</dbReference>
<evidence type="ECO:0000256" key="5">
    <source>
        <dbReference type="ARBA" id="ARBA00022989"/>
    </source>
</evidence>
<dbReference type="GO" id="GO:0007031">
    <property type="term" value="P:peroxisome organization"/>
    <property type="evidence" value="ECO:0007669"/>
    <property type="project" value="UniProtKB-ARBA"/>
</dbReference>
<dbReference type="PROSITE" id="PS50081">
    <property type="entry name" value="ZF_DAG_PE_2"/>
    <property type="match status" value="1"/>
</dbReference>
<feature type="domain" description="Phorbol-ester/DAG-type" evidence="9">
    <location>
        <begin position="1"/>
        <end position="51"/>
    </location>
</feature>
<reference evidence="10" key="1">
    <citation type="submission" date="2022-07" db="EMBL/GenBank/DDBJ databases">
        <title>Phylogenomic reconstructions and comparative analyses of Kickxellomycotina fungi.</title>
        <authorList>
            <person name="Reynolds N.K."/>
            <person name="Stajich J.E."/>
            <person name="Barry K."/>
            <person name="Grigoriev I.V."/>
            <person name="Crous P."/>
            <person name="Smith M.E."/>
        </authorList>
    </citation>
    <scope>NUCLEOTIDE SEQUENCE</scope>
    <source>
        <strain evidence="10">BCRC 34381</strain>
    </source>
</reference>
<keyword evidence="2 8" id="KW-0812">Transmembrane</keyword>
<name>A0A9W7YE04_9FUNG</name>